<evidence type="ECO:0000256" key="2">
    <source>
        <dbReference type="SAM" id="SignalP"/>
    </source>
</evidence>
<comment type="caution">
    <text evidence="3">The sequence shown here is derived from an EMBL/GenBank/DDBJ whole genome shotgun (WGS) entry which is preliminary data.</text>
</comment>
<gene>
    <name evidence="3" type="ORF">V474_03670</name>
</gene>
<dbReference type="AlphaFoldDB" id="A0A0J7XHT0"/>
<dbReference type="Proteomes" id="UP000052268">
    <property type="component" value="Unassembled WGS sequence"/>
</dbReference>
<dbReference type="RefSeq" id="WP_021243444.1">
    <property type="nucleotide sequence ID" value="NZ_KQ130458.1"/>
</dbReference>
<name>A0A0J7XHT0_9SPHN</name>
<dbReference type="OrthoDB" id="7478518at2"/>
<keyword evidence="2" id="KW-0732">Signal</keyword>
<proteinExistence type="predicted"/>
<feature type="chain" id="PRO_5005291656" evidence="2">
    <location>
        <begin position="23"/>
        <end position="94"/>
    </location>
</feature>
<accession>A0A0J7XHT0</accession>
<keyword evidence="4" id="KW-1185">Reference proteome</keyword>
<feature type="region of interest" description="Disordered" evidence="1">
    <location>
        <begin position="26"/>
        <end position="53"/>
    </location>
</feature>
<feature type="signal peptide" evidence="2">
    <location>
        <begin position="1"/>
        <end position="22"/>
    </location>
</feature>
<sequence>MKNRVFYALLGIALAAPVAAFAGEPNTNSQSGHYEWRQSPNYGPRAPSMSPRRVWVPDAPQMANCNCDMMKMSAADCMKEMHSMASPSSAPSAG</sequence>
<evidence type="ECO:0000256" key="1">
    <source>
        <dbReference type="SAM" id="MobiDB-lite"/>
    </source>
</evidence>
<evidence type="ECO:0000313" key="4">
    <source>
        <dbReference type="Proteomes" id="UP000052268"/>
    </source>
</evidence>
<organism evidence="3 4">
    <name type="scientific">Novosphingobium barchaimii LL02</name>
    <dbReference type="NCBI Taxonomy" id="1114963"/>
    <lineage>
        <taxon>Bacteria</taxon>
        <taxon>Pseudomonadati</taxon>
        <taxon>Pseudomonadota</taxon>
        <taxon>Alphaproteobacteria</taxon>
        <taxon>Sphingomonadales</taxon>
        <taxon>Sphingomonadaceae</taxon>
        <taxon>Novosphingobium</taxon>
    </lineage>
</organism>
<dbReference type="EMBL" id="JACU01000012">
    <property type="protein sequence ID" value="KMS51337.1"/>
    <property type="molecule type" value="Genomic_DNA"/>
</dbReference>
<dbReference type="PATRIC" id="fig|1114963.3.peg.4361"/>
<protein>
    <submittedName>
        <fullName evidence="3">Uncharacterized protein</fullName>
    </submittedName>
</protein>
<reference evidence="3 4" key="1">
    <citation type="journal article" date="2015" name="G3 (Bethesda)">
        <title>Insights into Ongoing Evolution of the Hexachlorocyclohexane Catabolic Pathway from Comparative Genomics of Ten Sphingomonadaceae Strains.</title>
        <authorList>
            <person name="Pearce S.L."/>
            <person name="Oakeshott J.G."/>
            <person name="Pandey G."/>
        </authorList>
    </citation>
    <scope>NUCLEOTIDE SEQUENCE [LARGE SCALE GENOMIC DNA]</scope>
    <source>
        <strain evidence="3 4">LL02</strain>
    </source>
</reference>
<evidence type="ECO:0000313" key="3">
    <source>
        <dbReference type="EMBL" id="KMS51337.1"/>
    </source>
</evidence>